<sequence length="911" mass="101982">MAALRDLRWEIQQVLHQLTSARCRDLLYKLAESFKDEAEEEWPGAESTEGELYDFIVDILRSPQLKRLEDQGMSRLLAFRDLIDELQSPPADLNPQQPVPVMPEPNPENQHSLHATAREFCPPVRQEPVPIQQDAEEPLDGPVLLQEGPRDQVEGMDGGDGGGQEERVVIHGGTQHPAVQEQGQQDHERPKPQTGLPAVVQQTVPQHQVLLHQAQKQLHPSDDQSLISPPSFKTSPSDPVRPGDSVTLQCSVLSDYENKTCPGQHSVYWFRAGSDGAHPTLIYVQRNNSDQSEKSPEAHSPQKCVYNFSKNVSSSDAGTYYCAVATSVNMWNLKKANGVIILLCASLAISLIVIALLIYSIKKKTLDCNAAASLRTNVAAASSDQQSQQVSRYKKKEKIQKPVSCALLTQVAQQEPEPYVTAVPPSDPVCPGDSVTLQCSVLSDNRTHPEDHHVYWFTAGSHESPPSFNHTQGNSVEEHEKDPEGLSVKKCIYSFFTNVSSSDAGTYYCAVAAYEEKVSGNVSKSDTKAALQTNAATTGDEHQDTLIPVTTVQLGEPVTFTCALPHSGLTREKLYWYKQSPGETLKLIVTLQKSAQPEYAPEFSKSRMELNDTKNVSSLTILRTIQEDEGLYHCAIEVWFLKPIWSGTYLSLKGKWKTYKTTDNLPRSGAPRKISPRGVKMITRTVSKNLRTTRGELVNDLKRAGTKVSKIWMIQIRIGRLSYDQDETKIELFGKNSTCRVWRRKNAELHPKNTIPTVKHGGGNIMLWGCFSAKGPGRLIRVKERMNGAMYREILSENLLPSARALKMKRGWVFQHDNDPKHTARATKEWLRKKHFKVLEWPSQSPDLNPIENLWRELKVLCCPATAPKHHCSRGDLHGGMGQNTTVCENLVKTYRKCLTCQQRVYNKVLR</sequence>
<gene>
    <name evidence="1" type="ORF">L3Q82_020371</name>
</gene>
<comment type="caution">
    <text evidence="1">The sequence shown here is derived from an EMBL/GenBank/DDBJ whole genome shotgun (WGS) entry which is preliminary data.</text>
</comment>
<evidence type="ECO:0000313" key="2">
    <source>
        <dbReference type="Proteomes" id="UP000831701"/>
    </source>
</evidence>
<protein>
    <submittedName>
        <fullName evidence="1">Uncharacterized protein</fullName>
    </submittedName>
</protein>
<accession>A0ACB8V7R9</accession>
<dbReference type="EMBL" id="CM041554">
    <property type="protein sequence ID" value="KAI3351516.1"/>
    <property type="molecule type" value="Genomic_DNA"/>
</dbReference>
<dbReference type="Proteomes" id="UP000831701">
    <property type="component" value="Chromosome 24"/>
</dbReference>
<organism evidence="1 2">
    <name type="scientific">Scortum barcoo</name>
    <name type="common">barcoo grunter</name>
    <dbReference type="NCBI Taxonomy" id="214431"/>
    <lineage>
        <taxon>Eukaryota</taxon>
        <taxon>Metazoa</taxon>
        <taxon>Chordata</taxon>
        <taxon>Craniata</taxon>
        <taxon>Vertebrata</taxon>
        <taxon>Euteleostomi</taxon>
        <taxon>Actinopterygii</taxon>
        <taxon>Neopterygii</taxon>
        <taxon>Teleostei</taxon>
        <taxon>Neoteleostei</taxon>
        <taxon>Acanthomorphata</taxon>
        <taxon>Eupercaria</taxon>
        <taxon>Centrarchiformes</taxon>
        <taxon>Terapontoidei</taxon>
        <taxon>Terapontidae</taxon>
        <taxon>Scortum</taxon>
    </lineage>
</organism>
<proteinExistence type="predicted"/>
<reference evidence="1" key="1">
    <citation type="submission" date="2022-04" db="EMBL/GenBank/DDBJ databases">
        <title>Jade perch genome.</title>
        <authorList>
            <person name="Chao B."/>
        </authorList>
    </citation>
    <scope>NUCLEOTIDE SEQUENCE</scope>
    <source>
        <strain evidence="1">CB-2022</strain>
    </source>
</reference>
<keyword evidence="2" id="KW-1185">Reference proteome</keyword>
<name>A0ACB8V7R9_9TELE</name>
<evidence type="ECO:0000313" key="1">
    <source>
        <dbReference type="EMBL" id="KAI3351516.1"/>
    </source>
</evidence>